<proteinExistence type="predicted"/>
<evidence type="ECO:0000256" key="1">
    <source>
        <dbReference type="SAM" id="MobiDB-lite"/>
    </source>
</evidence>
<dbReference type="OMA" id="RIDSAMQ"/>
<feature type="compositionally biased region" description="Basic residues" evidence="1">
    <location>
        <begin position="180"/>
        <end position="189"/>
    </location>
</feature>
<protein>
    <submittedName>
        <fullName evidence="2">Uncharacterized protein</fullName>
    </submittedName>
</protein>
<feature type="compositionally biased region" description="Basic and acidic residues" evidence="1">
    <location>
        <begin position="190"/>
        <end position="203"/>
    </location>
</feature>
<evidence type="ECO:0000313" key="3">
    <source>
        <dbReference type="Proteomes" id="UP000002640"/>
    </source>
</evidence>
<reference evidence="2 3" key="1">
    <citation type="journal article" date="2006" name="Science">
        <title>Phytophthora genome sequences uncover evolutionary origins and mechanisms of pathogenesis.</title>
        <authorList>
            <person name="Tyler B.M."/>
            <person name="Tripathy S."/>
            <person name="Zhang X."/>
            <person name="Dehal P."/>
            <person name="Jiang R.H."/>
            <person name="Aerts A."/>
            <person name="Arredondo F.D."/>
            <person name="Baxter L."/>
            <person name="Bensasson D."/>
            <person name="Beynon J.L."/>
            <person name="Chapman J."/>
            <person name="Damasceno C.M."/>
            <person name="Dorrance A.E."/>
            <person name="Dou D."/>
            <person name="Dickerman A.W."/>
            <person name="Dubchak I.L."/>
            <person name="Garbelotto M."/>
            <person name="Gijzen M."/>
            <person name="Gordon S.G."/>
            <person name="Govers F."/>
            <person name="Grunwald N.J."/>
            <person name="Huang W."/>
            <person name="Ivors K.L."/>
            <person name="Jones R.W."/>
            <person name="Kamoun S."/>
            <person name="Krampis K."/>
            <person name="Lamour K.H."/>
            <person name="Lee M.K."/>
            <person name="McDonald W.H."/>
            <person name="Medina M."/>
            <person name="Meijer H.J."/>
            <person name="Nordberg E.K."/>
            <person name="Maclean D.J."/>
            <person name="Ospina-Giraldo M.D."/>
            <person name="Morris P.F."/>
            <person name="Phuntumart V."/>
            <person name="Putnam N.H."/>
            <person name="Rash S."/>
            <person name="Rose J.K."/>
            <person name="Sakihama Y."/>
            <person name="Salamov A.A."/>
            <person name="Savidor A."/>
            <person name="Scheuring C.F."/>
            <person name="Smith B.M."/>
            <person name="Sobral B.W."/>
            <person name="Terry A."/>
            <person name="Torto-Alalibo T.A."/>
            <person name="Win J."/>
            <person name="Xu Z."/>
            <person name="Zhang H."/>
            <person name="Grigoriev I.V."/>
            <person name="Rokhsar D.S."/>
            <person name="Boore J.L."/>
        </authorList>
    </citation>
    <scope>NUCLEOTIDE SEQUENCE [LARGE SCALE GENOMIC DNA]</scope>
    <source>
        <strain evidence="2 3">P6497</strain>
    </source>
</reference>
<feature type="compositionally biased region" description="Low complexity" evidence="1">
    <location>
        <begin position="164"/>
        <end position="179"/>
    </location>
</feature>
<feature type="region of interest" description="Disordered" evidence="1">
    <location>
        <begin position="79"/>
        <end position="101"/>
    </location>
</feature>
<dbReference type="EMBL" id="JH159154">
    <property type="protein sequence ID" value="EGZ18118.1"/>
    <property type="molecule type" value="Genomic_DNA"/>
</dbReference>
<gene>
    <name evidence="2" type="ORF">PHYSODRAFT_503723</name>
</gene>
<organism evidence="2 3">
    <name type="scientific">Phytophthora sojae (strain P6497)</name>
    <name type="common">Soybean stem and root rot agent</name>
    <name type="synonym">Phytophthora megasperma f. sp. glycines</name>
    <dbReference type="NCBI Taxonomy" id="1094619"/>
    <lineage>
        <taxon>Eukaryota</taxon>
        <taxon>Sar</taxon>
        <taxon>Stramenopiles</taxon>
        <taxon>Oomycota</taxon>
        <taxon>Peronosporomycetes</taxon>
        <taxon>Peronosporales</taxon>
        <taxon>Peronosporaceae</taxon>
        <taxon>Phytophthora</taxon>
    </lineage>
</organism>
<evidence type="ECO:0000313" key="2">
    <source>
        <dbReference type="EMBL" id="EGZ18118.1"/>
    </source>
</evidence>
<sequence length="833" mass="95021">MTTSSSPAGLVPLRQLRWSALPPVDLLQECRWLVNLDSRTSANPARKPRVIEEQAHHKHEPPSEMHTNELQNLCKHKSPYRRPLRRPKPPAPSPGSPAQRAAKSILKLKEGLLRLDGTTWAGPDCQDDQATGGLPPRQLIHTQQTARRPGDQLSTESNLNGTTRSRSSSPSRARILQRSPSRKKKKQRPPTREERELAEKQGRLAEWLKANPDATPTNVVEGSGRSMKESTPSYSTEVQARIDSAMQCRGPLESGVRLWDDPVRSLLAAEMTSESVFGGPVPTRALAFEPPQVESPSCSPDAGTTEDSPQAPPLEEASLTPVEPTAAIDLEDQTKVEEVHDDVEMSDHAHKVFDTAHRQVADGAVVDALATLEDGIRQSLSISQAHLDAVSGSNGAGFNYSVLAHKSAVKLQLHYRARHRRRVNKLVFLQRQWRWWHARHKALKSLQYANRQAAVIQQRYRPWQAHITQVRSVVRIQRCFRMFESQKHVIRFRQLCRLILARRARHRQVKARMRMLGRLVLLLRKRRRRIALIQGLWRRRCARAELVTRLAHVIATELSRRAREDEFVATKLAKVRVHLREFLSSTKPGRNLVQWQQEKPWLRFRRLRHDTSKWDELSMAEKIDAATGILSGRRFRGLDLRALCQMIVGRDQQLHALPKRFKVSKDSLCVLAELTAAPGAPKLNQTVGCCACWSWWASASEKLRCTRAKLSRSAATSWWACITYPKEFCAARIRPMRGLRRDKARKQMEDNCARVLEAFCRVWFRRIDSKRNTPPYACEWCAEAFGTSREYFAHEKCAAARALAEAEWTALSQDLQFVRRKWWRLAKQSHGSP</sequence>
<accession>G4ZI69</accession>
<feature type="non-terminal residue" evidence="2">
    <location>
        <position position="833"/>
    </location>
</feature>
<dbReference type="AlphaFoldDB" id="G4ZI69"/>
<dbReference type="Proteomes" id="UP000002640">
    <property type="component" value="Unassembled WGS sequence"/>
</dbReference>
<dbReference type="KEGG" id="psoj:PHYSODRAFT_503723"/>
<dbReference type="RefSeq" id="XP_009527176.1">
    <property type="nucleotide sequence ID" value="XM_009528881.1"/>
</dbReference>
<feature type="compositionally biased region" description="Polar residues" evidence="1">
    <location>
        <begin position="142"/>
        <end position="163"/>
    </location>
</feature>
<dbReference type="InParanoid" id="G4ZI69"/>
<keyword evidence="3" id="KW-1185">Reference proteome</keyword>
<feature type="compositionally biased region" description="Basic residues" evidence="1">
    <location>
        <begin position="79"/>
        <end position="88"/>
    </location>
</feature>
<feature type="region of interest" description="Disordered" evidence="1">
    <location>
        <begin position="290"/>
        <end position="325"/>
    </location>
</feature>
<name>G4ZI69_PHYSP</name>
<feature type="region of interest" description="Disordered" evidence="1">
    <location>
        <begin position="142"/>
        <end position="233"/>
    </location>
</feature>
<dbReference type="GeneID" id="20658267"/>